<evidence type="ECO:0000256" key="2">
    <source>
        <dbReference type="SAM" id="MobiDB-lite"/>
    </source>
</evidence>
<dbReference type="Pfam" id="PF03195">
    <property type="entry name" value="LOB"/>
    <property type="match status" value="1"/>
</dbReference>
<comment type="similarity">
    <text evidence="1">Belongs to the LOB domain-containing protein family.</text>
</comment>
<proteinExistence type="inferred from homology"/>
<feature type="region of interest" description="Disordered" evidence="2">
    <location>
        <begin position="183"/>
        <end position="229"/>
    </location>
</feature>
<dbReference type="InterPro" id="IPR004883">
    <property type="entry name" value="LOB"/>
</dbReference>
<dbReference type="EMBL" id="JXTC01000051">
    <property type="protein sequence ID" value="PON94499.1"/>
    <property type="molecule type" value="Genomic_DNA"/>
</dbReference>
<dbReference type="InParanoid" id="A0A2P5F9N5"/>
<name>A0A2P5F9N5_TREOI</name>
<dbReference type="Proteomes" id="UP000237000">
    <property type="component" value="Unassembled WGS sequence"/>
</dbReference>
<dbReference type="OrthoDB" id="1922547at2759"/>
<protein>
    <submittedName>
        <fullName evidence="4">Lateral organ boundaries domain containing protein</fullName>
    </submittedName>
</protein>
<dbReference type="AlphaFoldDB" id="A0A2P5F9N5"/>
<reference evidence="5" key="1">
    <citation type="submission" date="2016-06" db="EMBL/GenBank/DDBJ databases">
        <title>Parallel loss of symbiosis genes in relatives of nitrogen-fixing non-legume Parasponia.</title>
        <authorList>
            <person name="Van Velzen R."/>
            <person name="Holmer R."/>
            <person name="Bu F."/>
            <person name="Rutten L."/>
            <person name="Van Zeijl A."/>
            <person name="Liu W."/>
            <person name="Santuari L."/>
            <person name="Cao Q."/>
            <person name="Sharma T."/>
            <person name="Shen D."/>
            <person name="Roswanjaya Y."/>
            <person name="Wardhani T."/>
            <person name="Kalhor M.S."/>
            <person name="Jansen J."/>
            <person name="Van den Hoogen J."/>
            <person name="Gungor B."/>
            <person name="Hartog M."/>
            <person name="Hontelez J."/>
            <person name="Verver J."/>
            <person name="Yang W.-C."/>
            <person name="Schijlen E."/>
            <person name="Repin R."/>
            <person name="Schilthuizen M."/>
            <person name="Schranz E."/>
            <person name="Heidstra R."/>
            <person name="Miyata K."/>
            <person name="Fedorova E."/>
            <person name="Kohlen W."/>
            <person name="Bisseling T."/>
            <person name="Smit S."/>
            <person name="Geurts R."/>
        </authorList>
    </citation>
    <scope>NUCLEOTIDE SEQUENCE [LARGE SCALE GENOMIC DNA]</scope>
    <source>
        <strain evidence="5">cv. RG33-2</strain>
    </source>
</reference>
<comment type="caution">
    <text evidence="4">The sequence shown here is derived from an EMBL/GenBank/DDBJ whole genome shotgun (WGS) entry which is preliminary data.</text>
</comment>
<keyword evidence="5" id="KW-1185">Reference proteome</keyword>
<feature type="domain" description="LOB" evidence="3">
    <location>
        <begin position="3"/>
        <end position="109"/>
    </location>
</feature>
<dbReference type="PANTHER" id="PTHR31304:SF73">
    <property type="entry name" value="OS01G0511000 PROTEIN"/>
    <property type="match status" value="1"/>
</dbReference>
<dbReference type="PANTHER" id="PTHR31304">
    <property type="entry name" value="LOB DOMAIN-CONTAINING PROTEIN 38"/>
    <property type="match status" value="1"/>
</dbReference>
<evidence type="ECO:0000259" key="3">
    <source>
        <dbReference type="PROSITE" id="PS50891"/>
    </source>
</evidence>
<dbReference type="STRING" id="63057.A0A2P5F9N5"/>
<gene>
    <name evidence="4" type="ORF">TorRG33x02_097460</name>
</gene>
<evidence type="ECO:0000313" key="4">
    <source>
        <dbReference type="EMBL" id="PON94499.1"/>
    </source>
</evidence>
<organism evidence="4 5">
    <name type="scientific">Trema orientale</name>
    <name type="common">Charcoal tree</name>
    <name type="synonym">Celtis orientalis</name>
    <dbReference type="NCBI Taxonomy" id="63057"/>
    <lineage>
        <taxon>Eukaryota</taxon>
        <taxon>Viridiplantae</taxon>
        <taxon>Streptophyta</taxon>
        <taxon>Embryophyta</taxon>
        <taxon>Tracheophyta</taxon>
        <taxon>Spermatophyta</taxon>
        <taxon>Magnoliopsida</taxon>
        <taxon>eudicotyledons</taxon>
        <taxon>Gunneridae</taxon>
        <taxon>Pentapetalae</taxon>
        <taxon>rosids</taxon>
        <taxon>fabids</taxon>
        <taxon>Rosales</taxon>
        <taxon>Cannabaceae</taxon>
        <taxon>Trema</taxon>
    </lineage>
</organism>
<dbReference type="GO" id="GO:0010468">
    <property type="term" value="P:regulation of gene expression"/>
    <property type="evidence" value="ECO:0007669"/>
    <property type="project" value="TreeGrafter"/>
</dbReference>
<sequence length="261" mass="28046">MRLSCNGCRILRRGCGQSCSIRPCLEWIKSPQSQSNATLFLAKFYGRAGLINLINAGPFHLRPEIFKSLLHEACGRIVNPVCGSAGLVSSGSWHLCEAAVEAVLRGEPITPVSDELAASRVSGTVSSHGQLRACDIRHVAKGESSAGCDRLIRKVQSRSRFKRSGNKRKNKVDFESETEFGTESAQLVLSGPPASHDSEGTRRLSRGADSGEVDSGSVEPKPGDRVGPSGLDLELSLGFAMWNSDKIDRCDDATCPVDIGY</sequence>
<evidence type="ECO:0000256" key="1">
    <source>
        <dbReference type="ARBA" id="ARBA00005474"/>
    </source>
</evidence>
<dbReference type="PROSITE" id="PS50891">
    <property type="entry name" value="LOB"/>
    <property type="match status" value="1"/>
</dbReference>
<accession>A0A2P5F9N5</accession>
<evidence type="ECO:0000313" key="5">
    <source>
        <dbReference type="Proteomes" id="UP000237000"/>
    </source>
</evidence>